<sequence length="128" mass="14980">MGKNCFIHISSGWNNLEFWDNIGGIRWTKQKAICYLKPAGYRNKLYINCFSEFNNYDLYVSVIQNEMRIIDTKISLQSNWNNISIELQNISDMPLTIEFVTKTWSPQEIYKSSDCRDLGIAIQEVALR</sequence>
<comment type="caution">
    <text evidence="1">The sequence shown here is derived from an EMBL/GenBank/DDBJ whole genome shotgun (WGS) entry which is preliminary data.</text>
</comment>
<organism evidence="1 2">
    <name type="scientific">Methanosalsum natronophilum</name>
    <dbReference type="NCBI Taxonomy" id="768733"/>
    <lineage>
        <taxon>Archaea</taxon>
        <taxon>Methanobacteriati</taxon>
        <taxon>Methanobacteriota</taxon>
        <taxon>Stenosarchaea group</taxon>
        <taxon>Methanomicrobia</taxon>
        <taxon>Methanosarcinales</taxon>
        <taxon>Methanosarcinaceae</taxon>
        <taxon>Methanosalsum</taxon>
    </lineage>
</organism>
<protein>
    <submittedName>
        <fullName evidence="1">Uncharacterized protein</fullName>
    </submittedName>
</protein>
<name>A0A424Z2S6_9EURY</name>
<reference evidence="1 2" key="1">
    <citation type="submission" date="2018-08" db="EMBL/GenBank/DDBJ databases">
        <title>The metabolism and importance of syntrophic acetate oxidation coupled to methane or sulfide production in haloalkaline environments.</title>
        <authorList>
            <person name="Timmers P.H.A."/>
            <person name="Vavourakis C.D."/>
            <person name="Sorokin D.Y."/>
            <person name="Sinninghe Damste J.S."/>
            <person name="Muyzer G."/>
            <person name="Stams A.J.M."/>
            <person name="Plugge C.M."/>
        </authorList>
    </citation>
    <scope>NUCLEOTIDE SEQUENCE [LARGE SCALE GENOMIC DNA]</scope>
    <source>
        <strain evidence="1">MSAO_Arc3</strain>
    </source>
</reference>
<dbReference type="EMBL" id="QZAB01000193">
    <property type="protein sequence ID" value="RQD88554.1"/>
    <property type="molecule type" value="Genomic_DNA"/>
</dbReference>
<accession>A0A424Z2S6</accession>
<gene>
    <name evidence="1" type="ORF">D5R95_02835</name>
</gene>
<dbReference type="AlphaFoldDB" id="A0A424Z2S6"/>
<evidence type="ECO:0000313" key="1">
    <source>
        <dbReference type="EMBL" id="RQD88554.1"/>
    </source>
</evidence>
<proteinExistence type="predicted"/>
<dbReference type="Proteomes" id="UP000284763">
    <property type="component" value="Unassembled WGS sequence"/>
</dbReference>
<evidence type="ECO:0000313" key="2">
    <source>
        <dbReference type="Proteomes" id="UP000284763"/>
    </source>
</evidence>